<evidence type="ECO:0008006" key="2">
    <source>
        <dbReference type="Google" id="ProtNLM"/>
    </source>
</evidence>
<sequence>MSKCKDCGKEMNPVQVILSSTHGVCGDCTRRKHKLVIMGKMF</sequence>
<evidence type="ECO:0000313" key="1">
    <source>
        <dbReference type="EMBL" id="KKM02646.1"/>
    </source>
</evidence>
<proteinExistence type="predicted"/>
<protein>
    <recommendedName>
        <fullName evidence="2">DksA C4-type domain-containing protein</fullName>
    </recommendedName>
</protein>
<comment type="caution">
    <text evidence="1">The sequence shown here is derived from an EMBL/GenBank/DDBJ whole genome shotgun (WGS) entry which is preliminary data.</text>
</comment>
<dbReference type="EMBL" id="LAZR01016875">
    <property type="protein sequence ID" value="KKM02646.1"/>
    <property type="molecule type" value="Genomic_DNA"/>
</dbReference>
<organism evidence="1">
    <name type="scientific">marine sediment metagenome</name>
    <dbReference type="NCBI Taxonomy" id="412755"/>
    <lineage>
        <taxon>unclassified sequences</taxon>
        <taxon>metagenomes</taxon>
        <taxon>ecological metagenomes</taxon>
    </lineage>
</organism>
<accession>A0A0F9J9X7</accession>
<name>A0A0F9J9X7_9ZZZZ</name>
<dbReference type="AlphaFoldDB" id="A0A0F9J9X7"/>
<reference evidence="1" key="1">
    <citation type="journal article" date="2015" name="Nature">
        <title>Complex archaea that bridge the gap between prokaryotes and eukaryotes.</title>
        <authorList>
            <person name="Spang A."/>
            <person name="Saw J.H."/>
            <person name="Jorgensen S.L."/>
            <person name="Zaremba-Niedzwiedzka K."/>
            <person name="Martijn J."/>
            <person name="Lind A.E."/>
            <person name="van Eijk R."/>
            <person name="Schleper C."/>
            <person name="Guy L."/>
            <person name="Ettema T.J."/>
        </authorList>
    </citation>
    <scope>NUCLEOTIDE SEQUENCE</scope>
</reference>
<gene>
    <name evidence="1" type="ORF">LCGC14_1782340</name>
</gene>